<evidence type="ECO:0008006" key="3">
    <source>
        <dbReference type="Google" id="ProtNLM"/>
    </source>
</evidence>
<comment type="caution">
    <text evidence="1">The sequence shown here is derived from an EMBL/GenBank/DDBJ whole genome shotgun (WGS) entry which is preliminary data.</text>
</comment>
<dbReference type="Proteomes" id="UP001518925">
    <property type="component" value="Unassembled WGS sequence"/>
</dbReference>
<reference evidence="1 2" key="1">
    <citation type="submission" date="2021-02" db="EMBL/GenBank/DDBJ databases">
        <title>Bacillus sp. RD4P76, an endophyte from a halophyte.</title>
        <authorList>
            <person name="Sun J.-Q."/>
        </authorList>
    </citation>
    <scope>NUCLEOTIDE SEQUENCE [LARGE SCALE GENOMIC DNA]</scope>
    <source>
        <strain evidence="1 2">RD4P76</strain>
    </source>
</reference>
<name>A0ABS2DJY5_9BACI</name>
<proteinExistence type="predicted"/>
<organism evidence="1 2">
    <name type="scientific">Bacillus suaedaesalsae</name>
    <dbReference type="NCBI Taxonomy" id="2810349"/>
    <lineage>
        <taxon>Bacteria</taxon>
        <taxon>Bacillati</taxon>
        <taxon>Bacillota</taxon>
        <taxon>Bacilli</taxon>
        <taxon>Bacillales</taxon>
        <taxon>Bacillaceae</taxon>
        <taxon>Bacillus</taxon>
    </lineage>
</organism>
<gene>
    <name evidence="1" type="ORF">JR050_13870</name>
</gene>
<sequence length="61" mass="6934">MKKQSEGSIKKAMRNAKASLEISGYSITNEHEALIKSKLKGEISEEEFLRCAFEMVQEVEK</sequence>
<evidence type="ECO:0000313" key="2">
    <source>
        <dbReference type="Proteomes" id="UP001518925"/>
    </source>
</evidence>
<dbReference type="RefSeq" id="WP_204204095.1">
    <property type="nucleotide sequence ID" value="NZ_JAFELM010000034.1"/>
</dbReference>
<protein>
    <recommendedName>
        <fullName evidence="3">Antitoxin VbhA domain-containing protein</fullName>
    </recommendedName>
</protein>
<evidence type="ECO:0000313" key="1">
    <source>
        <dbReference type="EMBL" id="MBM6618753.1"/>
    </source>
</evidence>
<keyword evidence="2" id="KW-1185">Reference proteome</keyword>
<dbReference type="EMBL" id="JAFELM010000034">
    <property type="protein sequence ID" value="MBM6618753.1"/>
    <property type="molecule type" value="Genomic_DNA"/>
</dbReference>
<accession>A0ABS2DJY5</accession>